<protein>
    <recommendedName>
        <fullName evidence="2">DinB-like domain-containing protein</fullName>
    </recommendedName>
</protein>
<dbReference type="AlphaFoldDB" id="X1FNR4"/>
<accession>X1FNR4</accession>
<comment type="caution">
    <text evidence="1">The sequence shown here is derived from an EMBL/GenBank/DDBJ whole genome shotgun (WGS) entry which is preliminary data.</text>
</comment>
<gene>
    <name evidence="1" type="ORF">S03H2_15551</name>
</gene>
<feature type="non-terminal residue" evidence="1">
    <location>
        <position position="1"/>
    </location>
</feature>
<name>X1FNR4_9ZZZZ</name>
<dbReference type="InterPro" id="IPR034660">
    <property type="entry name" value="DinB/YfiT-like"/>
</dbReference>
<organism evidence="1">
    <name type="scientific">marine sediment metagenome</name>
    <dbReference type="NCBI Taxonomy" id="412755"/>
    <lineage>
        <taxon>unclassified sequences</taxon>
        <taxon>metagenomes</taxon>
        <taxon>ecological metagenomes</taxon>
    </lineage>
</organism>
<evidence type="ECO:0008006" key="2">
    <source>
        <dbReference type="Google" id="ProtNLM"/>
    </source>
</evidence>
<reference evidence="1" key="1">
    <citation type="journal article" date="2014" name="Front. Microbiol.">
        <title>High frequency of phylogenetically diverse reductive dehalogenase-homologous genes in deep subseafloor sedimentary metagenomes.</title>
        <authorList>
            <person name="Kawai M."/>
            <person name="Futagami T."/>
            <person name="Toyoda A."/>
            <person name="Takaki Y."/>
            <person name="Nishi S."/>
            <person name="Hori S."/>
            <person name="Arai W."/>
            <person name="Tsubouchi T."/>
            <person name="Morono Y."/>
            <person name="Uchiyama I."/>
            <person name="Ito T."/>
            <person name="Fujiyama A."/>
            <person name="Inagaki F."/>
            <person name="Takami H."/>
        </authorList>
    </citation>
    <scope>NUCLEOTIDE SEQUENCE</scope>
    <source>
        <strain evidence="1">Expedition CK06-06</strain>
    </source>
</reference>
<proteinExistence type="predicted"/>
<dbReference type="SUPFAM" id="SSF109854">
    <property type="entry name" value="DinB/YfiT-like putative metalloenzymes"/>
    <property type="match status" value="1"/>
</dbReference>
<sequence length="140" mass="16501">TKGRSIESYLRHLLNAESYWYNMIKDDSYEIFSKGVGFDDLVNSFKQHESTIFALIENAEDDDFNLRTPEWDGENYQKLKRRGTLAWKIYRTSLHAIHHFGQIAHIRFSLKNPPTEEIDGQSDPWGYIMDKLVFLTHSDE</sequence>
<dbReference type="Gene3D" id="1.20.120.450">
    <property type="entry name" value="dinb family like domain"/>
    <property type="match status" value="1"/>
</dbReference>
<evidence type="ECO:0000313" key="1">
    <source>
        <dbReference type="EMBL" id="GAH34160.1"/>
    </source>
</evidence>
<dbReference type="EMBL" id="BARU01007913">
    <property type="protein sequence ID" value="GAH34160.1"/>
    <property type="molecule type" value="Genomic_DNA"/>
</dbReference>